<evidence type="ECO:0000256" key="8">
    <source>
        <dbReference type="RuleBase" id="RU003345"/>
    </source>
</evidence>
<dbReference type="Gene3D" id="3.40.309.10">
    <property type="entry name" value="Aldehyde Dehydrogenase, Chain A, domain 2"/>
    <property type="match status" value="1"/>
</dbReference>
<dbReference type="PANTHER" id="PTHR42862">
    <property type="entry name" value="DELTA-1-PYRROLINE-5-CARBOXYLATE DEHYDROGENASE 1, ISOFORM A-RELATED"/>
    <property type="match status" value="1"/>
</dbReference>
<dbReference type="EC" id="1.2.1.88" evidence="2"/>
<evidence type="ECO:0000313" key="12">
    <source>
        <dbReference type="Proteomes" id="UP000058305"/>
    </source>
</evidence>
<evidence type="ECO:0000256" key="3">
    <source>
        <dbReference type="ARBA" id="ARBA00023002"/>
    </source>
</evidence>
<dbReference type="PANTHER" id="PTHR42862:SF1">
    <property type="entry name" value="DELTA-1-PYRROLINE-5-CARBOXYLATE DEHYDROGENASE 2, ISOFORM A-RELATED"/>
    <property type="match status" value="1"/>
</dbReference>
<dbReference type="Proteomes" id="UP000058305">
    <property type="component" value="Chromosome"/>
</dbReference>
<dbReference type="InterPro" id="IPR029510">
    <property type="entry name" value="Ald_DH_CS_GLU"/>
</dbReference>
<dbReference type="InterPro" id="IPR050485">
    <property type="entry name" value="Proline_metab_enzyme"/>
</dbReference>
<dbReference type="InterPro" id="IPR016161">
    <property type="entry name" value="Ald_DH/histidinol_DH"/>
</dbReference>
<dbReference type="FunFam" id="3.40.309.10:FF:000005">
    <property type="entry name" value="1-pyrroline-5-carboxylate dehydrogenase 1"/>
    <property type="match status" value="1"/>
</dbReference>
<comment type="similarity">
    <text evidence="8">Belongs to the aldehyde dehydrogenase family.</text>
</comment>
<feature type="domain" description="Aldehyde dehydrogenase" evidence="9">
    <location>
        <begin position="590"/>
        <end position="1010"/>
    </location>
</feature>
<dbReference type="EMBL" id="CP014145">
    <property type="protein sequence ID" value="AMB60590.1"/>
    <property type="molecule type" value="Genomic_DNA"/>
</dbReference>
<dbReference type="PIRSF" id="PIRSF000197">
    <property type="entry name" value="Bifunct_PutA"/>
    <property type="match status" value="1"/>
</dbReference>
<dbReference type="InterPro" id="IPR029041">
    <property type="entry name" value="FAD-linked_oxidoreductase-like"/>
</dbReference>
<keyword evidence="3 8" id="KW-0560">Oxidoreductase</keyword>
<keyword evidence="12" id="KW-1185">Reference proteome</keyword>
<evidence type="ECO:0000259" key="10">
    <source>
        <dbReference type="Pfam" id="PF01619"/>
    </source>
</evidence>
<name>A0A120I183_9MICO</name>
<dbReference type="AlphaFoldDB" id="A0A120I183"/>
<keyword evidence="4" id="KW-0520">NAD</keyword>
<dbReference type="SUPFAM" id="SSF53720">
    <property type="entry name" value="ALDH-like"/>
    <property type="match status" value="1"/>
</dbReference>
<dbReference type="GO" id="GO:0003842">
    <property type="term" value="F:L-glutamate gamma-semialdehyde dehydrogenase activity"/>
    <property type="evidence" value="ECO:0007669"/>
    <property type="project" value="UniProtKB-EC"/>
</dbReference>
<reference evidence="11 12" key="1">
    <citation type="journal article" date="2016" name="J. Biotechnol.">
        <title>First complete genome sequence of a species in the genus Microterricola, an extremophilic cold active enzyme producing bacterial strain ERGS5:02 isolated from Sikkim Himalaya.</title>
        <authorList>
            <person name="Himanshu"/>
            <person name="Swarnkar M.K."/>
            <person name="Singh D."/>
            <person name="Kumar R."/>
        </authorList>
    </citation>
    <scope>NUCLEOTIDE SEQUENCE [LARGE SCALE GENOMIC DNA]</scope>
    <source>
        <strain evidence="11 12">ERGS5:02</strain>
    </source>
</reference>
<feature type="active site" evidence="6">
    <location>
        <position position="832"/>
    </location>
</feature>
<protein>
    <recommendedName>
        <fullName evidence="2">L-glutamate gamma-semialdehyde dehydrogenase</fullName>
        <ecNumber evidence="2">1.2.1.88</ecNumber>
    </recommendedName>
</protein>
<dbReference type="SUPFAM" id="SSF51730">
    <property type="entry name" value="FAD-linked oxidoreductase"/>
    <property type="match status" value="1"/>
</dbReference>
<comment type="catalytic activity">
    <reaction evidence="5">
        <text>L-glutamate 5-semialdehyde + NAD(+) + H2O = L-glutamate + NADH + 2 H(+)</text>
        <dbReference type="Rhea" id="RHEA:30235"/>
        <dbReference type="ChEBI" id="CHEBI:15377"/>
        <dbReference type="ChEBI" id="CHEBI:15378"/>
        <dbReference type="ChEBI" id="CHEBI:29985"/>
        <dbReference type="ChEBI" id="CHEBI:57540"/>
        <dbReference type="ChEBI" id="CHEBI:57945"/>
        <dbReference type="ChEBI" id="CHEBI:58066"/>
        <dbReference type="EC" id="1.2.1.88"/>
    </reaction>
</comment>
<feature type="domain" description="Proline dehydrogenase" evidence="10">
    <location>
        <begin position="140"/>
        <end position="433"/>
    </location>
</feature>
<evidence type="ECO:0000256" key="4">
    <source>
        <dbReference type="ARBA" id="ARBA00023027"/>
    </source>
</evidence>
<dbReference type="Gene3D" id="3.40.605.10">
    <property type="entry name" value="Aldehyde Dehydrogenase, Chain A, domain 1"/>
    <property type="match status" value="1"/>
</dbReference>
<dbReference type="GO" id="GO:0010133">
    <property type="term" value="P:L-proline catabolic process to L-glutamate"/>
    <property type="evidence" value="ECO:0007669"/>
    <property type="project" value="InterPro"/>
</dbReference>
<evidence type="ECO:0000256" key="2">
    <source>
        <dbReference type="ARBA" id="ARBA00012884"/>
    </source>
</evidence>
<dbReference type="KEGG" id="mvd:AWU67_15255"/>
<accession>A0A120I183</accession>
<evidence type="ECO:0000256" key="1">
    <source>
        <dbReference type="ARBA" id="ARBA00004786"/>
    </source>
</evidence>
<dbReference type="OrthoDB" id="9812625at2"/>
<dbReference type="InterPro" id="IPR002872">
    <property type="entry name" value="Proline_DH_dom"/>
</dbReference>
<dbReference type="PROSITE" id="PS00687">
    <property type="entry name" value="ALDEHYDE_DEHYDR_GLU"/>
    <property type="match status" value="1"/>
</dbReference>
<dbReference type="PROSITE" id="PS00070">
    <property type="entry name" value="ALDEHYDE_DEHYDR_CYS"/>
    <property type="match status" value="1"/>
</dbReference>
<dbReference type="InterPro" id="IPR016163">
    <property type="entry name" value="Ald_DH_C"/>
</dbReference>
<feature type="active site" evidence="6 7">
    <location>
        <position position="798"/>
    </location>
</feature>
<reference evidence="12" key="2">
    <citation type="submission" date="2016-01" db="EMBL/GenBank/DDBJ databases">
        <title>First complete genome sequence of a species in the genus Microterricola, an extremophilic cold active enzyme producing strain ERGS5:02 isolated from Sikkim Himalaya.</title>
        <authorList>
            <person name="Kumar R."/>
            <person name="Singh D."/>
            <person name="Swarnkar M.K."/>
        </authorList>
    </citation>
    <scope>NUCLEOTIDE SEQUENCE [LARGE SCALE GENOMIC DNA]</scope>
    <source>
        <strain evidence="12">ERGS5:02</strain>
    </source>
</reference>
<evidence type="ECO:0000256" key="6">
    <source>
        <dbReference type="PIRSR" id="PIRSR000197-1"/>
    </source>
</evidence>
<sequence length="1238" mass="132200">MPHHSSTDLQADGPDARELEAATIALVKKWLADSANAPADPAAERLAGVLKDPNGLDFTVGFVDGVMRPEDLMVAGHNLQAVAGKTPRFLPWYMRGAVGLGGMLGPVLPWVVIPVARRVLREMVGHLVVDATPDKLGPVIEQLRSTGNRLNLNLLGEAVLGQKEADRRLEGTRALLARPDVDYVSIKVSAVSSQLSMWSFDEEVERTVARLTPLYELAANSAPVNGRTKFINLDMEEYRDLDLTIAVFERILDQPQLLELEAGIVLQAYLPDALSALQGLTEWSKRRRARGGAPIKVRLVKGANLAMEHVDAAVHEWPLATYSSKQDSDTNYKRVLNWALTYENTDAVRLGVAGHNLFDVAFAWLLAGQRGVQSNIEFEMLLGMATGQAEAVKKDVGELLLYTPVVNPAEFDVAIAYLIRRLEENASQENFMSAVFELNTSAALLQRETDRFRASLAELDSVVPGPNRTQNRAAEHAGPAESVGAGYLLVDALRPPTHAEPAEQADPNLTAMVLGLSRGEMAAALEAYEPEVHAAEAAAAASAPAPTTPESIAHVGFHNEPDTDPALPANRAWGRAILAKVEGSTLGTDVIDAAQIKDAAVLERVIDTVAHTGIAWGKRSGAERAEVLHRAGRALAANRGRLIEVMASETGKTIAEADPEISEAIDFAHYYAERAKDLDAVQGARFVPSQLTVVTPPWNFPVAIPAGSVLSALAAGSGVIIKPAKLARRSGAIMVQALWEAGVPRELLALVDFAGEARHELGRQLVSHPSVDRVILTGGYETAELFRSFRPDLPLLAETSGKNAVIVTPSADLDQAASDVIKSAFGHAGQKCSAASLVIVVGSVARSKRFESQLVDAATSLQVGYPSDPETQMGPIIEPANGKLLHALTQLGADERWLVEPKQLDDSGTLWSPGIRTGVAAGSYFHLTEFFGPVLGVMHARNLEEAIRFQNAVDYGLTAGLHSLDAEELALWLDTVEAGNLYVNRGTTGAIVQRQPFGGWKRSSVGAGTKAGGPNYLFGLGSWVNDPGTTSQTLHLRGLDERVTTLIEASQPALGYEEFDVLRRSALSDAIAWAEEFGTAKDVSGVGLERNVFRYRALPVTVRISEAASLGHALRVIAAGVRSRSRFDVSTALTLPAGVLAVLASRDLAVRTETDAAWLERAAGGGIATSRVRLVDAVGGGASAALSAALGGSPDVAIYDHEVTQAGRVELLPFLREQAISITAHRFGNPSTLSEGVI</sequence>
<dbReference type="Pfam" id="PF01619">
    <property type="entry name" value="Pro_dh"/>
    <property type="match status" value="1"/>
</dbReference>
<dbReference type="Pfam" id="PF00171">
    <property type="entry name" value="Aldedh"/>
    <property type="match status" value="1"/>
</dbReference>
<comment type="pathway">
    <text evidence="1">Amino-acid degradation; L-proline degradation into L-glutamate; L-glutamate from L-proline: step 2/2.</text>
</comment>
<dbReference type="Gene3D" id="3.20.20.220">
    <property type="match status" value="1"/>
</dbReference>
<organism evidence="11 12">
    <name type="scientific">Microterricola viridarii</name>
    <dbReference type="NCBI Taxonomy" id="412690"/>
    <lineage>
        <taxon>Bacteria</taxon>
        <taxon>Bacillati</taxon>
        <taxon>Actinomycetota</taxon>
        <taxon>Actinomycetes</taxon>
        <taxon>Micrococcales</taxon>
        <taxon>Microbacteriaceae</taxon>
        <taxon>Microterricola</taxon>
    </lineage>
</organism>
<dbReference type="GO" id="GO:0003700">
    <property type="term" value="F:DNA-binding transcription factor activity"/>
    <property type="evidence" value="ECO:0007669"/>
    <property type="project" value="InterPro"/>
</dbReference>
<dbReference type="GO" id="GO:0004657">
    <property type="term" value="F:proline dehydrogenase activity"/>
    <property type="evidence" value="ECO:0007669"/>
    <property type="project" value="InterPro"/>
</dbReference>
<proteinExistence type="inferred from homology"/>
<evidence type="ECO:0000259" key="9">
    <source>
        <dbReference type="Pfam" id="PF00171"/>
    </source>
</evidence>
<dbReference type="RefSeq" id="WP_067232911.1">
    <property type="nucleotide sequence ID" value="NZ_CP014145.1"/>
</dbReference>
<evidence type="ECO:0000256" key="5">
    <source>
        <dbReference type="ARBA" id="ARBA00048142"/>
    </source>
</evidence>
<dbReference type="InterPro" id="IPR025703">
    <property type="entry name" value="Bifunct_PutA"/>
</dbReference>
<evidence type="ECO:0000313" key="11">
    <source>
        <dbReference type="EMBL" id="AMB60590.1"/>
    </source>
</evidence>
<evidence type="ECO:0000256" key="7">
    <source>
        <dbReference type="PROSITE-ProRule" id="PRU10007"/>
    </source>
</evidence>
<dbReference type="InterPro" id="IPR016160">
    <property type="entry name" value="Ald_DH_CS_CYS"/>
</dbReference>
<dbReference type="GO" id="GO:0009898">
    <property type="term" value="C:cytoplasmic side of plasma membrane"/>
    <property type="evidence" value="ECO:0007669"/>
    <property type="project" value="TreeGrafter"/>
</dbReference>
<gene>
    <name evidence="11" type="ORF">AWU67_15255</name>
</gene>
<dbReference type="InterPro" id="IPR016162">
    <property type="entry name" value="Ald_DH_N"/>
</dbReference>
<dbReference type="InterPro" id="IPR015590">
    <property type="entry name" value="Aldehyde_DH_dom"/>
</dbReference>